<gene>
    <name evidence="1" type="ORF">Sangu_2653500</name>
</gene>
<evidence type="ECO:0008006" key="2">
    <source>
        <dbReference type="Google" id="ProtNLM"/>
    </source>
</evidence>
<name>A0AAW2J3I1_9LAMI</name>
<reference evidence="1" key="2">
    <citation type="journal article" date="2024" name="Plant">
        <title>Genomic evolution and insights into agronomic trait innovations of Sesamum species.</title>
        <authorList>
            <person name="Miao H."/>
            <person name="Wang L."/>
            <person name="Qu L."/>
            <person name="Liu H."/>
            <person name="Sun Y."/>
            <person name="Le M."/>
            <person name="Wang Q."/>
            <person name="Wei S."/>
            <person name="Zheng Y."/>
            <person name="Lin W."/>
            <person name="Duan Y."/>
            <person name="Cao H."/>
            <person name="Xiong S."/>
            <person name="Wang X."/>
            <person name="Wei L."/>
            <person name="Li C."/>
            <person name="Ma Q."/>
            <person name="Ju M."/>
            <person name="Zhao R."/>
            <person name="Li G."/>
            <person name="Mu C."/>
            <person name="Tian Q."/>
            <person name="Mei H."/>
            <person name="Zhang T."/>
            <person name="Gao T."/>
            <person name="Zhang H."/>
        </authorList>
    </citation>
    <scope>NUCLEOTIDE SEQUENCE</scope>
    <source>
        <strain evidence="1">G01</strain>
    </source>
</reference>
<organism evidence="1">
    <name type="scientific">Sesamum angustifolium</name>
    <dbReference type="NCBI Taxonomy" id="2727405"/>
    <lineage>
        <taxon>Eukaryota</taxon>
        <taxon>Viridiplantae</taxon>
        <taxon>Streptophyta</taxon>
        <taxon>Embryophyta</taxon>
        <taxon>Tracheophyta</taxon>
        <taxon>Spermatophyta</taxon>
        <taxon>Magnoliopsida</taxon>
        <taxon>eudicotyledons</taxon>
        <taxon>Gunneridae</taxon>
        <taxon>Pentapetalae</taxon>
        <taxon>asterids</taxon>
        <taxon>lamiids</taxon>
        <taxon>Lamiales</taxon>
        <taxon>Pedaliaceae</taxon>
        <taxon>Sesamum</taxon>
    </lineage>
</organism>
<evidence type="ECO:0000313" key="1">
    <source>
        <dbReference type="EMBL" id="KAL0288551.1"/>
    </source>
</evidence>
<comment type="caution">
    <text evidence="1">The sequence shown here is derived from an EMBL/GenBank/DDBJ whole genome shotgun (WGS) entry which is preliminary data.</text>
</comment>
<proteinExistence type="predicted"/>
<protein>
    <recommendedName>
        <fullName evidence="2">DUF4219 domain-containing protein</fullName>
    </recommendedName>
</protein>
<dbReference type="EMBL" id="JACGWK010001440">
    <property type="protein sequence ID" value="KAL0288551.1"/>
    <property type="molecule type" value="Genomic_DNA"/>
</dbReference>
<accession>A0AAW2J3I1</accession>
<sequence>MNFSDMKCDFPELRGDNYKVWERILLHLGWMDIDYAIRKTESVPITETSEPDDVDLYEKWEQSNCLNVMFINIKIPASIWRSVDQHNNVCELLKTIDDQFVSLDKALVSTLIMIFASKKFTGLNGVPEHIM</sequence>
<reference evidence="1" key="1">
    <citation type="submission" date="2020-06" db="EMBL/GenBank/DDBJ databases">
        <authorList>
            <person name="Li T."/>
            <person name="Hu X."/>
            <person name="Zhang T."/>
            <person name="Song X."/>
            <person name="Zhang H."/>
            <person name="Dai N."/>
            <person name="Sheng W."/>
            <person name="Hou X."/>
            <person name="Wei L."/>
        </authorList>
    </citation>
    <scope>NUCLEOTIDE SEQUENCE</scope>
    <source>
        <strain evidence="1">G01</strain>
        <tissue evidence="1">Leaf</tissue>
    </source>
</reference>
<dbReference type="AlphaFoldDB" id="A0AAW2J3I1"/>